<organism evidence="8">
    <name type="scientific">Triticum aestivum</name>
    <name type="common">Wheat</name>
    <dbReference type="NCBI Taxonomy" id="4565"/>
    <lineage>
        <taxon>Eukaryota</taxon>
        <taxon>Viridiplantae</taxon>
        <taxon>Streptophyta</taxon>
        <taxon>Embryophyta</taxon>
        <taxon>Tracheophyta</taxon>
        <taxon>Spermatophyta</taxon>
        <taxon>Magnoliopsida</taxon>
        <taxon>Liliopsida</taxon>
        <taxon>Poales</taxon>
        <taxon>Poaceae</taxon>
        <taxon>BOP clade</taxon>
        <taxon>Pooideae</taxon>
        <taxon>Triticodae</taxon>
        <taxon>Triticeae</taxon>
        <taxon>Triticinae</taxon>
        <taxon>Triticum</taxon>
    </lineage>
</organism>
<gene>
    <name evidence="8" type="primary">LOC123110218</name>
</gene>
<dbReference type="RefSeq" id="XP_044386931.1">
    <property type="nucleotide sequence ID" value="XM_044530996.1"/>
</dbReference>
<dbReference type="GO" id="GO:0008270">
    <property type="term" value="F:zinc ion binding"/>
    <property type="evidence" value="ECO:0007669"/>
    <property type="project" value="UniProtKB-KW"/>
</dbReference>
<dbReference type="OrthoDB" id="693399at2759"/>
<sequence>MANVNQVADPVALPLVPCPDCGKQVVTFVARRGQFEGERFYKCRNHDPGRGGCDFYRWQEAYAGHLAGLGPAAPPLAQVNPGENELAPAIQGGQMQPADGAAGQQNRAPDGSQLPSAASGVAGSHIRAGDVGRRQISFTLNAASINLVVSLGNMDICICILVLLVCSTMMRAFD</sequence>
<accession>A0A3B5XVX0</accession>
<keyword evidence="3" id="KW-0862">Zinc</keyword>
<evidence type="ECO:0000256" key="1">
    <source>
        <dbReference type="ARBA" id="ARBA00022723"/>
    </source>
</evidence>
<keyword evidence="6" id="KW-0812">Transmembrane</keyword>
<proteinExistence type="predicted"/>
<dbReference type="AlphaFoldDB" id="A0A3B5XVX0"/>
<feature type="transmembrane region" description="Helical" evidence="6">
    <location>
        <begin position="143"/>
        <end position="166"/>
    </location>
</feature>
<dbReference type="InterPro" id="IPR010666">
    <property type="entry name" value="Znf_GRF"/>
</dbReference>
<name>A0A3B5XVX0_WHEAT</name>
<evidence type="ECO:0000256" key="5">
    <source>
        <dbReference type="SAM" id="MobiDB-lite"/>
    </source>
</evidence>
<evidence type="ECO:0000256" key="2">
    <source>
        <dbReference type="ARBA" id="ARBA00022771"/>
    </source>
</evidence>
<feature type="region of interest" description="Disordered" evidence="5">
    <location>
        <begin position="80"/>
        <end position="119"/>
    </location>
</feature>
<dbReference type="PANTHER" id="PTHR33680:SF7">
    <property type="entry name" value="OS02G0474200 PROTEIN"/>
    <property type="match status" value="1"/>
</dbReference>
<dbReference type="PROSITE" id="PS51999">
    <property type="entry name" value="ZF_GRF"/>
    <property type="match status" value="1"/>
</dbReference>
<dbReference type="Gramene" id="TraesCS1A02G061900.1">
    <property type="protein sequence ID" value="TraesCS1A02G061900.1"/>
    <property type="gene ID" value="TraesCS1A02G061900"/>
</dbReference>
<keyword evidence="1" id="KW-0479">Metal-binding</keyword>
<dbReference type="PANTHER" id="PTHR33680">
    <property type="entry name" value="OS07G0190500 PROTEIN"/>
    <property type="match status" value="1"/>
</dbReference>
<evidence type="ECO:0000256" key="6">
    <source>
        <dbReference type="SAM" id="Phobius"/>
    </source>
</evidence>
<dbReference type="KEGG" id="taes:123110218"/>
<dbReference type="EnsemblPlants" id="TraesCS1A02G061900.1">
    <property type="protein sequence ID" value="TraesCS1A02G061900.1"/>
    <property type="gene ID" value="TraesCS1A02G061900"/>
</dbReference>
<keyword evidence="2 4" id="KW-0863">Zinc-finger</keyword>
<evidence type="ECO:0000256" key="3">
    <source>
        <dbReference type="ARBA" id="ARBA00022833"/>
    </source>
</evidence>
<dbReference type="Gramene" id="TraesCS1A03G0149800.1">
    <property type="protein sequence ID" value="TraesCS1A03G0149800.1.CDS"/>
    <property type="gene ID" value="TraesCS1A03G0149800"/>
</dbReference>
<reference evidence="8" key="2">
    <citation type="submission" date="2018-10" db="UniProtKB">
        <authorList>
            <consortium name="EnsemblPlants"/>
        </authorList>
    </citation>
    <scope>IDENTIFICATION</scope>
</reference>
<keyword evidence="9" id="KW-1185">Reference proteome</keyword>
<keyword evidence="6" id="KW-0472">Membrane</keyword>
<keyword evidence="6" id="KW-1133">Transmembrane helix</keyword>
<evidence type="ECO:0000256" key="4">
    <source>
        <dbReference type="PROSITE-ProRule" id="PRU01343"/>
    </source>
</evidence>
<dbReference type="GeneID" id="123110218"/>
<evidence type="ECO:0000313" key="8">
    <source>
        <dbReference type="EnsemblPlants" id="TraesCS1A02G061900.1"/>
    </source>
</evidence>
<protein>
    <recommendedName>
        <fullName evidence="7">GRF-type domain-containing protein</fullName>
    </recommendedName>
</protein>
<dbReference type="Proteomes" id="UP000019116">
    <property type="component" value="Chromosome 1A"/>
</dbReference>
<evidence type="ECO:0000259" key="7">
    <source>
        <dbReference type="PROSITE" id="PS51999"/>
    </source>
</evidence>
<reference evidence="8" key="1">
    <citation type="submission" date="2018-08" db="EMBL/GenBank/DDBJ databases">
        <authorList>
            <person name="Rossello M."/>
        </authorList>
    </citation>
    <scope>NUCLEOTIDE SEQUENCE [LARGE SCALE GENOMIC DNA]</scope>
    <source>
        <strain evidence="8">cv. Chinese Spring</strain>
    </source>
</reference>
<evidence type="ECO:0000313" key="9">
    <source>
        <dbReference type="Proteomes" id="UP000019116"/>
    </source>
</evidence>
<feature type="domain" description="GRF-type" evidence="7">
    <location>
        <begin position="18"/>
        <end position="62"/>
    </location>
</feature>